<evidence type="ECO:0000256" key="6">
    <source>
        <dbReference type="ARBA" id="ARBA00022723"/>
    </source>
</evidence>
<evidence type="ECO:0000313" key="11">
    <source>
        <dbReference type="EMBL" id="KKM92160.1"/>
    </source>
</evidence>
<dbReference type="Gene3D" id="3.40.50.300">
    <property type="entry name" value="P-loop containing nucleotide triphosphate hydrolases"/>
    <property type="match status" value="1"/>
</dbReference>
<evidence type="ECO:0000256" key="9">
    <source>
        <dbReference type="ARBA" id="ARBA00022842"/>
    </source>
</evidence>
<comment type="subcellular location">
    <subcellularLocation>
        <location evidence="1">Cytoplasm</location>
    </subcellularLocation>
</comment>
<comment type="caution">
    <text evidence="11">The sequence shown here is derived from an EMBL/GenBank/DDBJ whole genome shotgun (WGS) entry which is preliminary data.</text>
</comment>
<name>A0A0F9NTI3_9ZZZZ</name>
<dbReference type="GO" id="GO:0005737">
    <property type="term" value="C:cytoplasm"/>
    <property type="evidence" value="ECO:0007669"/>
    <property type="project" value="UniProtKB-SubCell"/>
</dbReference>
<keyword evidence="7" id="KW-0547">Nucleotide-binding</keyword>
<dbReference type="SUPFAM" id="SSF52540">
    <property type="entry name" value="P-loop containing nucleoside triphosphate hydrolases"/>
    <property type="match status" value="1"/>
</dbReference>
<dbReference type="PANTHER" id="PTHR33540">
    <property type="entry name" value="TRNA THREONYLCARBAMOYLADENOSINE BIOSYNTHESIS PROTEIN TSAE"/>
    <property type="match status" value="1"/>
</dbReference>
<reference evidence="11" key="1">
    <citation type="journal article" date="2015" name="Nature">
        <title>Complex archaea that bridge the gap between prokaryotes and eukaryotes.</title>
        <authorList>
            <person name="Spang A."/>
            <person name="Saw J.H."/>
            <person name="Jorgensen S.L."/>
            <person name="Zaremba-Niedzwiedzka K."/>
            <person name="Martijn J."/>
            <person name="Lind A.E."/>
            <person name="van Eijk R."/>
            <person name="Schleper C."/>
            <person name="Guy L."/>
            <person name="Ettema T.J."/>
        </authorList>
    </citation>
    <scope>NUCLEOTIDE SEQUENCE</scope>
</reference>
<evidence type="ECO:0000256" key="4">
    <source>
        <dbReference type="ARBA" id="ARBA00022490"/>
    </source>
</evidence>
<comment type="similarity">
    <text evidence="2">Belongs to the TsaE family.</text>
</comment>
<evidence type="ECO:0000256" key="1">
    <source>
        <dbReference type="ARBA" id="ARBA00004496"/>
    </source>
</evidence>
<evidence type="ECO:0000256" key="10">
    <source>
        <dbReference type="ARBA" id="ARBA00032441"/>
    </source>
</evidence>
<dbReference type="InterPro" id="IPR003442">
    <property type="entry name" value="T6A_TsaE"/>
</dbReference>
<dbReference type="GO" id="GO:0005524">
    <property type="term" value="F:ATP binding"/>
    <property type="evidence" value="ECO:0007669"/>
    <property type="project" value="UniProtKB-KW"/>
</dbReference>
<evidence type="ECO:0000256" key="8">
    <source>
        <dbReference type="ARBA" id="ARBA00022840"/>
    </source>
</evidence>
<dbReference type="InterPro" id="IPR027417">
    <property type="entry name" value="P-loop_NTPase"/>
</dbReference>
<accession>A0A0F9NTI3</accession>
<proteinExistence type="inferred from homology"/>
<dbReference type="PANTHER" id="PTHR33540:SF2">
    <property type="entry name" value="TRNA THREONYLCARBAMOYLADENOSINE BIOSYNTHESIS PROTEIN TSAE"/>
    <property type="match status" value="1"/>
</dbReference>
<dbReference type="AlphaFoldDB" id="A0A0F9NTI3"/>
<keyword evidence="4" id="KW-0963">Cytoplasm</keyword>
<gene>
    <name evidence="11" type="ORF">LCGC14_1221170</name>
</gene>
<evidence type="ECO:0000256" key="2">
    <source>
        <dbReference type="ARBA" id="ARBA00007599"/>
    </source>
</evidence>
<dbReference type="Pfam" id="PF02367">
    <property type="entry name" value="TsaE"/>
    <property type="match status" value="1"/>
</dbReference>
<keyword evidence="9" id="KW-0460">Magnesium</keyword>
<dbReference type="NCBIfam" id="TIGR00150">
    <property type="entry name" value="T6A_YjeE"/>
    <property type="match status" value="1"/>
</dbReference>
<keyword evidence="6" id="KW-0479">Metal-binding</keyword>
<sequence length="153" mass="17545">MSLIIESNSAKQTEEIGQKLATILEPGDIIALTGELGAGKTVLTKGIARGLEVKETITSPTFTIIREYQGRLPLFHFDVYRIEAPQLEELGYEDYFFSDGVSIIEWSERISDKLPKNYLEVAIDYGSKENERKLDFIAHGKWEKRIWQLEKMF</sequence>
<evidence type="ECO:0000256" key="7">
    <source>
        <dbReference type="ARBA" id="ARBA00022741"/>
    </source>
</evidence>
<evidence type="ECO:0000256" key="5">
    <source>
        <dbReference type="ARBA" id="ARBA00022694"/>
    </source>
</evidence>
<organism evidence="11">
    <name type="scientific">marine sediment metagenome</name>
    <dbReference type="NCBI Taxonomy" id="412755"/>
    <lineage>
        <taxon>unclassified sequences</taxon>
        <taxon>metagenomes</taxon>
        <taxon>ecological metagenomes</taxon>
    </lineage>
</organism>
<dbReference type="EMBL" id="LAZR01006431">
    <property type="protein sequence ID" value="KKM92160.1"/>
    <property type="molecule type" value="Genomic_DNA"/>
</dbReference>
<protein>
    <recommendedName>
        <fullName evidence="3">tRNA threonylcarbamoyladenosine biosynthesis protein TsaE</fullName>
    </recommendedName>
    <alternativeName>
        <fullName evidence="10">t(6)A37 threonylcarbamoyladenosine biosynthesis protein TsaE</fullName>
    </alternativeName>
</protein>
<dbReference type="GO" id="GO:0002949">
    <property type="term" value="P:tRNA threonylcarbamoyladenosine modification"/>
    <property type="evidence" value="ECO:0007669"/>
    <property type="project" value="InterPro"/>
</dbReference>
<evidence type="ECO:0000256" key="3">
    <source>
        <dbReference type="ARBA" id="ARBA00019010"/>
    </source>
</evidence>
<keyword evidence="5" id="KW-0819">tRNA processing</keyword>
<dbReference type="GO" id="GO:0046872">
    <property type="term" value="F:metal ion binding"/>
    <property type="evidence" value="ECO:0007669"/>
    <property type="project" value="UniProtKB-KW"/>
</dbReference>
<keyword evidence="8" id="KW-0067">ATP-binding</keyword>